<feature type="compositionally biased region" description="Basic and acidic residues" evidence="1">
    <location>
        <begin position="18"/>
        <end position="35"/>
    </location>
</feature>
<feature type="compositionally biased region" description="Basic and acidic residues" evidence="1">
    <location>
        <begin position="1"/>
        <end position="11"/>
    </location>
</feature>
<reference evidence="2 3" key="1">
    <citation type="submission" date="2024-06" db="EMBL/GenBank/DDBJ databases">
        <title>Genomic Encyclopedia of Type Strains, Phase IV (KMG-IV): sequencing the most valuable type-strain genomes for metagenomic binning, comparative biology and taxonomic classification.</title>
        <authorList>
            <person name="Goeker M."/>
        </authorList>
    </citation>
    <scope>NUCLEOTIDE SEQUENCE [LARGE SCALE GENOMIC DNA]</scope>
    <source>
        <strain evidence="2 3">DSM 27865</strain>
    </source>
</reference>
<dbReference type="Proteomes" id="UP001549076">
    <property type="component" value="Unassembled WGS sequence"/>
</dbReference>
<feature type="region of interest" description="Disordered" evidence="1">
    <location>
        <begin position="1"/>
        <end position="118"/>
    </location>
</feature>
<dbReference type="EMBL" id="JBEPML010000002">
    <property type="protein sequence ID" value="MET3790808.1"/>
    <property type="molecule type" value="Genomic_DNA"/>
</dbReference>
<sequence length="118" mass="12983">MVEKTEYESGARKPMPKRNRDENDNVSDKAAENRRPPGGIGNSDTNPPRDVREAPAPNPQGDAGTSDQKPRWEGPPENRPRGYLPAKDNPEKDRDAAGENLKDPEKRDLGDALKKKGG</sequence>
<feature type="compositionally biased region" description="Basic and acidic residues" evidence="1">
    <location>
        <begin position="68"/>
        <end position="80"/>
    </location>
</feature>
<gene>
    <name evidence="2" type="ORF">ABID37_000999</name>
</gene>
<protein>
    <submittedName>
        <fullName evidence="2">Uncharacterized protein</fullName>
    </submittedName>
</protein>
<comment type="caution">
    <text evidence="2">The sequence shown here is derived from an EMBL/GenBank/DDBJ whole genome shotgun (WGS) entry which is preliminary data.</text>
</comment>
<accession>A0ABV2MYP8</accession>
<evidence type="ECO:0000313" key="2">
    <source>
        <dbReference type="EMBL" id="MET3790808.1"/>
    </source>
</evidence>
<feature type="compositionally biased region" description="Basic and acidic residues" evidence="1">
    <location>
        <begin position="88"/>
        <end position="118"/>
    </location>
</feature>
<name>A0ABV2MYP8_9HYPH</name>
<keyword evidence="3" id="KW-1185">Reference proteome</keyword>
<evidence type="ECO:0000256" key="1">
    <source>
        <dbReference type="SAM" id="MobiDB-lite"/>
    </source>
</evidence>
<organism evidence="2 3">
    <name type="scientific">Aquamicrobium terrae</name>
    <dbReference type="NCBI Taxonomy" id="1324945"/>
    <lineage>
        <taxon>Bacteria</taxon>
        <taxon>Pseudomonadati</taxon>
        <taxon>Pseudomonadota</taxon>
        <taxon>Alphaproteobacteria</taxon>
        <taxon>Hyphomicrobiales</taxon>
        <taxon>Phyllobacteriaceae</taxon>
        <taxon>Aquamicrobium</taxon>
    </lineage>
</organism>
<evidence type="ECO:0000313" key="3">
    <source>
        <dbReference type="Proteomes" id="UP001549076"/>
    </source>
</evidence>
<proteinExistence type="predicted"/>